<dbReference type="Gene3D" id="3.30.300.30">
    <property type="match status" value="1"/>
</dbReference>
<evidence type="ECO:0000256" key="1">
    <source>
        <dbReference type="ARBA" id="ARBA00006432"/>
    </source>
</evidence>
<dbReference type="SUPFAM" id="SSF56801">
    <property type="entry name" value="Acetyl-CoA synthetase-like"/>
    <property type="match status" value="1"/>
</dbReference>
<dbReference type="InterPro" id="IPR000873">
    <property type="entry name" value="AMP-dep_synth/lig_dom"/>
</dbReference>
<dbReference type="AlphaFoldDB" id="A0A0U5E8S5"/>
<dbReference type="KEGG" id="ege:EM595_1379"/>
<dbReference type="InterPro" id="IPR042099">
    <property type="entry name" value="ANL_N_sf"/>
</dbReference>
<name>A0A0U5E8S5_9GAMM</name>
<protein>
    <recommendedName>
        <fullName evidence="3">AMP-dependent synthetase/ligase domain-containing protein</fullName>
    </recommendedName>
</protein>
<dbReference type="GO" id="GO:0016874">
    <property type="term" value="F:ligase activity"/>
    <property type="evidence" value="ECO:0007669"/>
    <property type="project" value="UniProtKB-KW"/>
</dbReference>
<dbReference type="PATRIC" id="fig|1619313.3.peg.1429"/>
<dbReference type="Gene3D" id="3.40.50.12780">
    <property type="entry name" value="N-terminal domain of ligase-like"/>
    <property type="match status" value="1"/>
</dbReference>
<dbReference type="InterPro" id="IPR050237">
    <property type="entry name" value="ATP-dep_AMP-bd_enzyme"/>
</dbReference>
<feature type="domain" description="AMP-dependent synthetase/ligase" evidence="3">
    <location>
        <begin position="146"/>
        <end position="305"/>
    </location>
</feature>
<dbReference type="PANTHER" id="PTHR43767:SF8">
    <property type="entry name" value="LONG-CHAIN-FATTY-ACID--COA LIGASE"/>
    <property type="match status" value="1"/>
</dbReference>
<keyword evidence="2" id="KW-0436">Ligase</keyword>
<evidence type="ECO:0000256" key="2">
    <source>
        <dbReference type="ARBA" id="ARBA00022598"/>
    </source>
</evidence>
<dbReference type="PROSITE" id="PS00455">
    <property type="entry name" value="AMP_BINDING"/>
    <property type="match status" value="1"/>
</dbReference>
<dbReference type="InterPro" id="IPR020845">
    <property type="entry name" value="AMP-binding_CS"/>
</dbReference>
<keyword evidence="5" id="KW-1185">Reference proteome</keyword>
<dbReference type="InterPro" id="IPR045851">
    <property type="entry name" value="AMP-bd_C_sf"/>
</dbReference>
<accession>A0A0U5E8S5</accession>
<dbReference type="Pfam" id="PF00501">
    <property type="entry name" value="AMP-binding"/>
    <property type="match status" value="1"/>
</dbReference>
<sequence>MERFTQLSAYWPADGRGMAGASAHQAGGVTIAPFASWLSGNERLVAWRDAQPIMLSTLRQQVSALCQQLQQRSEMRWALCFDDSYLFCVALLACLHAGKTPVMPGHARPALLREQRRSFDALLSDSLIAMGKPALRIGKRAGRSAAPLPAVEDSAHLVLFTSGSTGQPREIIKPLAGLLREAQWLATLWGDQLANSQIIASVSHQHLYGLTFRILLPLALRLPFDARQILYAEQLSVRPPSPKTVFISSPAFLRRLDQALQVPACALVISAAGALSTAESARAAAWCGCPVGEIYGSTETGVIAWRLGAGVWQPFADVTFTPQPQDRWQIHSPLIAGEGTLMLDDRLTFHAEQGFDIVGRHDRVVKIEDKRISLSEVERRLMALPGIVDAATLVISRHGRRAVGVVLVAADLPDADQLPLLKRQWKQALQPWLEPLAVPRYWRCVTSIPHNSQSKRDWQRIEELFDAAD</sequence>
<dbReference type="EMBL" id="LN907827">
    <property type="protein sequence ID" value="CUU23613.1"/>
    <property type="molecule type" value="Genomic_DNA"/>
</dbReference>
<organism evidence="4 5">
    <name type="scientific">Duffyella gerundensis</name>
    <dbReference type="NCBI Taxonomy" id="1619313"/>
    <lineage>
        <taxon>Bacteria</taxon>
        <taxon>Pseudomonadati</taxon>
        <taxon>Pseudomonadota</taxon>
        <taxon>Gammaproteobacteria</taxon>
        <taxon>Enterobacterales</taxon>
        <taxon>Erwiniaceae</taxon>
        <taxon>Duffyella</taxon>
    </lineage>
</organism>
<reference evidence="5" key="1">
    <citation type="submission" date="2015-11" db="EMBL/GenBank/DDBJ databases">
        <authorList>
            <person name="Blom J."/>
        </authorList>
    </citation>
    <scope>NUCLEOTIDE SEQUENCE [LARGE SCALE GENOMIC DNA]</scope>
</reference>
<proteinExistence type="inferred from homology"/>
<dbReference type="PANTHER" id="PTHR43767">
    <property type="entry name" value="LONG-CHAIN-FATTY-ACID--COA LIGASE"/>
    <property type="match status" value="1"/>
</dbReference>
<gene>
    <name evidence="4" type="ORF">EM595_1379</name>
</gene>
<evidence type="ECO:0000313" key="5">
    <source>
        <dbReference type="Proteomes" id="UP000059419"/>
    </source>
</evidence>
<evidence type="ECO:0000259" key="3">
    <source>
        <dbReference type="Pfam" id="PF00501"/>
    </source>
</evidence>
<dbReference type="STRING" id="1619313.EM595_1379"/>
<comment type="similarity">
    <text evidence="1">Belongs to the ATP-dependent AMP-binding enzyme family.</text>
</comment>
<dbReference type="Proteomes" id="UP000059419">
    <property type="component" value="Chromosome 1"/>
</dbReference>
<evidence type="ECO:0000313" key="4">
    <source>
        <dbReference type="EMBL" id="CUU23613.1"/>
    </source>
</evidence>